<sequence>MTVLCFCVMLSTIGCSSTEWQQYTKLAEAFKQAQYDVPDYTQITGHMDQLLGRYERIKPFLTRETYNLLYRNRTLAIALGTAKKQQCNIEVTSFQLQEQSEAEAEPKTVKSMSFTYSMTMQLRDAQGQLIEVIEVPAGQMDFAIQDGGLFILSDRDGEPLMSKYN</sequence>
<reference evidence="2" key="1">
    <citation type="submission" date="2018-08" db="EMBL/GenBank/DDBJ databases">
        <authorList>
            <person name="Chevrot R."/>
        </authorList>
    </citation>
    <scope>NUCLEOTIDE SEQUENCE [LARGE SCALE GENOMIC DNA]</scope>
</reference>
<gene>
    <name evidence="1" type="ORF">PBLR_11819</name>
</gene>
<protein>
    <submittedName>
        <fullName evidence="1">Uncharacterized protein</fullName>
    </submittedName>
</protein>
<dbReference type="RefSeq" id="WP_138185501.1">
    <property type="nucleotide sequence ID" value="NZ_LS992241.1"/>
</dbReference>
<dbReference type="EMBL" id="LS992241">
    <property type="protein sequence ID" value="SYX83397.1"/>
    <property type="molecule type" value="Genomic_DNA"/>
</dbReference>
<proteinExistence type="predicted"/>
<evidence type="ECO:0000313" key="1">
    <source>
        <dbReference type="EMBL" id="SYX83397.1"/>
    </source>
</evidence>
<dbReference type="Proteomes" id="UP000304148">
    <property type="component" value="Chromosome"/>
</dbReference>
<accession>A0A383R8C4</accession>
<organism evidence="1 2">
    <name type="scientific">Paenibacillus alvei</name>
    <name type="common">Bacillus alvei</name>
    <dbReference type="NCBI Taxonomy" id="44250"/>
    <lineage>
        <taxon>Bacteria</taxon>
        <taxon>Bacillati</taxon>
        <taxon>Bacillota</taxon>
        <taxon>Bacilli</taxon>
        <taxon>Bacillales</taxon>
        <taxon>Paenibacillaceae</taxon>
        <taxon>Paenibacillus</taxon>
    </lineage>
</organism>
<evidence type="ECO:0000313" key="2">
    <source>
        <dbReference type="Proteomes" id="UP000304148"/>
    </source>
</evidence>
<name>A0A383R8C4_PAEAL</name>
<dbReference type="AlphaFoldDB" id="A0A383R8C4"/>